<feature type="domain" description="Retrovirus-related Pol polyprotein from transposon TNT 1-94-like beta-barrel" evidence="2">
    <location>
        <begin position="41"/>
        <end position="122"/>
    </location>
</feature>
<evidence type="ECO:0000256" key="1">
    <source>
        <dbReference type="SAM" id="MobiDB-lite"/>
    </source>
</evidence>
<comment type="caution">
    <text evidence="3">The sequence shown here is derived from an EMBL/GenBank/DDBJ whole genome shotgun (WGS) entry which is preliminary data.</text>
</comment>
<feature type="region of interest" description="Disordered" evidence="1">
    <location>
        <begin position="1"/>
        <end position="21"/>
    </location>
</feature>
<dbReference type="EMBL" id="JAJSOW010000106">
    <property type="protein sequence ID" value="KAI9161450.1"/>
    <property type="molecule type" value="Genomic_DNA"/>
</dbReference>
<name>A0AAD5IET3_ACENE</name>
<evidence type="ECO:0000313" key="4">
    <source>
        <dbReference type="Proteomes" id="UP001064489"/>
    </source>
</evidence>
<dbReference type="Pfam" id="PF22936">
    <property type="entry name" value="Pol_BBD"/>
    <property type="match status" value="1"/>
</dbReference>
<accession>A0AAD5IET3</accession>
<evidence type="ECO:0000313" key="3">
    <source>
        <dbReference type="EMBL" id="KAI9161450.1"/>
    </source>
</evidence>
<reference evidence="3" key="1">
    <citation type="journal article" date="2022" name="Plant J.">
        <title>Strategies of tolerance reflected in two North American maple genomes.</title>
        <authorList>
            <person name="McEvoy S.L."/>
            <person name="Sezen U.U."/>
            <person name="Trouern-Trend A."/>
            <person name="McMahon S.M."/>
            <person name="Schaberg P.G."/>
            <person name="Yang J."/>
            <person name="Wegrzyn J.L."/>
            <person name="Swenson N.G."/>
        </authorList>
    </citation>
    <scope>NUCLEOTIDE SEQUENCE</scope>
    <source>
        <strain evidence="3">91603</strain>
    </source>
</reference>
<dbReference type="AlphaFoldDB" id="A0AAD5IET3"/>
<sequence length="240" mass="26511">MSPQGNVAHQVDSSHNNSYQVHNNSLNAMTASSSSVVDPNWYVDSGATHHITPDFNNLTISSENRGKERLAVGNGHTLSISYIGSLQFVSNTKSASNLLLTNVLCVPRITKNLLSISQLTKDNNVLVEFDTHFCLIKDKVTKNVVLKGVLKAGLYQIIAERSPQVKYESKSVFPVSIFNVSANKTIEQAYVKDVIAPEYREQSRLRGSDDGIAANDDQYSRAKFKQADLHQHSLKGSVKY</sequence>
<gene>
    <name evidence="3" type="ORF">LWI28_017588</name>
</gene>
<dbReference type="Proteomes" id="UP001064489">
    <property type="component" value="Chromosome 2"/>
</dbReference>
<dbReference type="InterPro" id="IPR054722">
    <property type="entry name" value="PolX-like_BBD"/>
</dbReference>
<keyword evidence="4" id="KW-1185">Reference proteome</keyword>
<reference evidence="3" key="2">
    <citation type="submission" date="2023-02" db="EMBL/GenBank/DDBJ databases">
        <authorList>
            <person name="Swenson N.G."/>
            <person name="Wegrzyn J.L."/>
            <person name="Mcevoy S.L."/>
        </authorList>
    </citation>
    <scope>NUCLEOTIDE SEQUENCE</scope>
    <source>
        <strain evidence="3">91603</strain>
        <tissue evidence="3">Leaf</tissue>
    </source>
</reference>
<organism evidence="3 4">
    <name type="scientific">Acer negundo</name>
    <name type="common">Box elder</name>
    <dbReference type="NCBI Taxonomy" id="4023"/>
    <lineage>
        <taxon>Eukaryota</taxon>
        <taxon>Viridiplantae</taxon>
        <taxon>Streptophyta</taxon>
        <taxon>Embryophyta</taxon>
        <taxon>Tracheophyta</taxon>
        <taxon>Spermatophyta</taxon>
        <taxon>Magnoliopsida</taxon>
        <taxon>eudicotyledons</taxon>
        <taxon>Gunneridae</taxon>
        <taxon>Pentapetalae</taxon>
        <taxon>rosids</taxon>
        <taxon>malvids</taxon>
        <taxon>Sapindales</taxon>
        <taxon>Sapindaceae</taxon>
        <taxon>Hippocastanoideae</taxon>
        <taxon>Acereae</taxon>
        <taxon>Acer</taxon>
    </lineage>
</organism>
<proteinExistence type="predicted"/>
<evidence type="ECO:0000259" key="2">
    <source>
        <dbReference type="Pfam" id="PF22936"/>
    </source>
</evidence>
<protein>
    <recommendedName>
        <fullName evidence="2">Retrovirus-related Pol polyprotein from transposon TNT 1-94-like beta-barrel domain-containing protein</fullName>
    </recommendedName>
</protein>